<dbReference type="PANTHER" id="PTHR43406:SF1">
    <property type="entry name" value="TRYPTOPHAN SYNTHASE ALPHA CHAIN, CHLOROPLASTIC"/>
    <property type="match status" value="1"/>
</dbReference>
<protein>
    <recommendedName>
        <fullName evidence="9">Tryptophan synthase alpha chain</fullName>
        <ecNumber evidence="9">4.2.1.20</ecNumber>
    </recommendedName>
</protein>
<dbReference type="InterPro" id="IPR002028">
    <property type="entry name" value="Trp_synthase_suA"/>
</dbReference>
<evidence type="ECO:0000256" key="2">
    <source>
        <dbReference type="ARBA" id="ARBA00004733"/>
    </source>
</evidence>
<evidence type="ECO:0000313" key="14">
    <source>
        <dbReference type="Proteomes" id="UP000255295"/>
    </source>
</evidence>
<evidence type="ECO:0000256" key="6">
    <source>
        <dbReference type="ARBA" id="ARBA00023141"/>
    </source>
</evidence>
<name>A0A2S0JYE3_LYSSH</name>
<evidence type="ECO:0000256" key="3">
    <source>
        <dbReference type="ARBA" id="ARBA00011270"/>
    </source>
</evidence>
<gene>
    <name evidence="9 12" type="primary">trpA</name>
    <name evidence="11" type="ORF">LS41612_07400</name>
    <name evidence="12" type="ORF">NCTC10338_03274</name>
</gene>
<dbReference type="Gene3D" id="3.20.20.70">
    <property type="entry name" value="Aldolase class I"/>
    <property type="match status" value="1"/>
</dbReference>
<dbReference type="HAMAP" id="MF_00131">
    <property type="entry name" value="Trp_synth_alpha"/>
    <property type="match status" value="1"/>
</dbReference>
<dbReference type="GO" id="GO:0005829">
    <property type="term" value="C:cytosol"/>
    <property type="evidence" value="ECO:0007669"/>
    <property type="project" value="TreeGrafter"/>
</dbReference>
<dbReference type="RefSeq" id="WP_024363156.1">
    <property type="nucleotide sequence ID" value="NZ_BJNS01000003.1"/>
</dbReference>
<dbReference type="InterPro" id="IPR018204">
    <property type="entry name" value="Trp_synthase_alpha_AS"/>
</dbReference>
<dbReference type="EMBL" id="CP019980">
    <property type="protein sequence ID" value="AVK96089.1"/>
    <property type="molecule type" value="Genomic_DNA"/>
</dbReference>
<sequence>MTTLQQAIEQVKNAGNKAFVPYIMAGDGGLSTVKPTILSLQKMGVTAIEIGIPFTDPVADGPTIEQAGERALAEGVTLRNVLETLASFRQEITVPLVVMTYFNPVLAYGLEQFASACVAGGVKGLIVPDVPLEESAILRQTLNPHGVDIVQLVSLTSPPERIARIAAASQGFVYAVTVNGITGARASFADDLEGHFQRLREMCHIPVLAGFGISTPQQVVSMGALGDGVIVGSTIVEALHKGNVAKVEALVAASKGTIETSTPL</sequence>
<feature type="active site" description="Proton acceptor" evidence="9">
    <location>
        <position position="60"/>
    </location>
</feature>
<keyword evidence="6 9" id="KW-0057">Aromatic amino acid biosynthesis</keyword>
<keyword evidence="7 9" id="KW-0456">Lyase</keyword>
<evidence type="ECO:0000256" key="9">
    <source>
        <dbReference type="HAMAP-Rule" id="MF_00131"/>
    </source>
</evidence>
<evidence type="ECO:0000256" key="7">
    <source>
        <dbReference type="ARBA" id="ARBA00023239"/>
    </source>
</evidence>
<proteinExistence type="inferred from homology"/>
<dbReference type="GO" id="GO:0004834">
    <property type="term" value="F:tryptophan synthase activity"/>
    <property type="evidence" value="ECO:0007669"/>
    <property type="project" value="UniProtKB-UniRule"/>
</dbReference>
<dbReference type="InterPro" id="IPR013785">
    <property type="entry name" value="Aldolase_TIM"/>
</dbReference>
<dbReference type="Proteomes" id="UP000255295">
    <property type="component" value="Unassembled WGS sequence"/>
</dbReference>
<comment type="similarity">
    <text evidence="9 10">Belongs to the TrpA family.</text>
</comment>
<dbReference type="EMBL" id="UFSZ01000001">
    <property type="protein sequence ID" value="SUV18155.1"/>
    <property type="molecule type" value="Genomic_DNA"/>
</dbReference>
<comment type="subunit">
    <text evidence="3 9">Tetramer of two alpha and two beta chains.</text>
</comment>
<evidence type="ECO:0000313" key="13">
    <source>
        <dbReference type="Proteomes" id="UP000238825"/>
    </source>
</evidence>
<dbReference type="FunFam" id="3.20.20.70:FF:000037">
    <property type="entry name" value="Tryptophan synthase alpha chain"/>
    <property type="match status" value="1"/>
</dbReference>
<dbReference type="EC" id="4.2.1.20" evidence="9"/>
<comment type="pathway">
    <text evidence="2 9">Amino-acid biosynthesis; L-tryptophan biosynthesis; L-tryptophan from chorismate: step 5/5.</text>
</comment>
<dbReference type="InterPro" id="IPR011060">
    <property type="entry name" value="RibuloseP-bd_barrel"/>
</dbReference>
<dbReference type="SUPFAM" id="SSF51366">
    <property type="entry name" value="Ribulose-phoshate binding barrel"/>
    <property type="match status" value="1"/>
</dbReference>
<reference evidence="12 14" key="2">
    <citation type="submission" date="2018-06" db="EMBL/GenBank/DDBJ databases">
        <authorList>
            <consortium name="Pathogen Informatics"/>
            <person name="Doyle S."/>
        </authorList>
    </citation>
    <scope>NUCLEOTIDE SEQUENCE [LARGE SCALE GENOMIC DNA]</scope>
    <source>
        <strain evidence="12 14">NCTC10338</strain>
    </source>
</reference>
<dbReference type="PANTHER" id="PTHR43406">
    <property type="entry name" value="TRYPTOPHAN SYNTHASE, ALPHA CHAIN"/>
    <property type="match status" value="1"/>
</dbReference>
<comment type="function">
    <text evidence="1 9">The alpha subunit is responsible for the aldol cleavage of indoleglycerol phosphate to indole and glyceraldehyde 3-phosphate.</text>
</comment>
<dbReference type="CDD" id="cd04724">
    <property type="entry name" value="Tryptophan_synthase_alpha"/>
    <property type="match status" value="1"/>
</dbReference>
<evidence type="ECO:0000256" key="5">
    <source>
        <dbReference type="ARBA" id="ARBA00022822"/>
    </source>
</evidence>
<dbReference type="AlphaFoldDB" id="A0A2S0JYE3"/>
<dbReference type="UniPathway" id="UPA00035">
    <property type="reaction ID" value="UER00044"/>
</dbReference>
<dbReference type="GeneID" id="48276024"/>
<evidence type="ECO:0000256" key="1">
    <source>
        <dbReference type="ARBA" id="ARBA00003365"/>
    </source>
</evidence>
<evidence type="ECO:0000313" key="12">
    <source>
        <dbReference type="EMBL" id="SUV18155.1"/>
    </source>
</evidence>
<accession>A0A2S0JYE3</accession>
<dbReference type="Pfam" id="PF00290">
    <property type="entry name" value="Trp_syntA"/>
    <property type="match status" value="1"/>
</dbReference>
<dbReference type="NCBIfam" id="TIGR00262">
    <property type="entry name" value="trpA"/>
    <property type="match status" value="1"/>
</dbReference>
<keyword evidence="4 9" id="KW-0028">Amino-acid biosynthesis</keyword>
<evidence type="ECO:0000256" key="8">
    <source>
        <dbReference type="ARBA" id="ARBA00049047"/>
    </source>
</evidence>
<reference evidence="11 13" key="1">
    <citation type="submission" date="2017-03" db="EMBL/GenBank/DDBJ databases">
        <title>The whole genome sequencing and assembly of Lysinibacillus sphaericus DSM 28T strain.</title>
        <authorList>
            <person name="Lee Y.-J."/>
            <person name="Yi H."/>
            <person name="Bahn Y.-S."/>
            <person name="Kim J.F."/>
            <person name="Lee D.-W."/>
        </authorList>
    </citation>
    <scope>NUCLEOTIDE SEQUENCE [LARGE SCALE GENOMIC DNA]</scope>
    <source>
        <strain evidence="11 13">DSM 28</strain>
    </source>
</reference>
<comment type="catalytic activity">
    <reaction evidence="8 9">
        <text>(1S,2R)-1-C-(indol-3-yl)glycerol 3-phosphate + L-serine = D-glyceraldehyde 3-phosphate + L-tryptophan + H2O</text>
        <dbReference type="Rhea" id="RHEA:10532"/>
        <dbReference type="ChEBI" id="CHEBI:15377"/>
        <dbReference type="ChEBI" id="CHEBI:33384"/>
        <dbReference type="ChEBI" id="CHEBI:57912"/>
        <dbReference type="ChEBI" id="CHEBI:58866"/>
        <dbReference type="ChEBI" id="CHEBI:59776"/>
        <dbReference type="EC" id="4.2.1.20"/>
    </reaction>
</comment>
<dbReference type="PROSITE" id="PS00167">
    <property type="entry name" value="TRP_SYNTHASE_ALPHA"/>
    <property type="match status" value="1"/>
</dbReference>
<keyword evidence="5 9" id="KW-0822">Tryptophan biosynthesis</keyword>
<organism evidence="11 13">
    <name type="scientific">Lysinibacillus sphaericus</name>
    <name type="common">Bacillus sphaericus</name>
    <dbReference type="NCBI Taxonomy" id="1421"/>
    <lineage>
        <taxon>Bacteria</taxon>
        <taxon>Bacillati</taxon>
        <taxon>Bacillota</taxon>
        <taxon>Bacilli</taxon>
        <taxon>Bacillales</taxon>
        <taxon>Bacillaceae</taxon>
        <taxon>Lysinibacillus</taxon>
    </lineage>
</organism>
<evidence type="ECO:0000256" key="10">
    <source>
        <dbReference type="RuleBase" id="RU003662"/>
    </source>
</evidence>
<evidence type="ECO:0000256" key="4">
    <source>
        <dbReference type="ARBA" id="ARBA00022605"/>
    </source>
</evidence>
<feature type="active site" description="Proton acceptor" evidence="9">
    <location>
        <position position="49"/>
    </location>
</feature>
<evidence type="ECO:0000313" key="11">
    <source>
        <dbReference type="EMBL" id="AVK96089.1"/>
    </source>
</evidence>
<dbReference type="Proteomes" id="UP000238825">
    <property type="component" value="Chromosome"/>
</dbReference>